<dbReference type="GO" id="GO:0031071">
    <property type="term" value="F:cysteine desulfurase activity"/>
    <property type="evidence" value="ECO:0007669"/>
    <property type="project" value="UniProtKB-EC"/>
</dbReference>
<dbReference type="InterPro" id="IPR010969">
    <property type="entry name" value="Cys_dSase-rel_unknwn_funct"/>
</dbReference>
<keyword evidence="4" id="KW-0663">Pyridoxal phosphate</keyword>
<gene>
    <name evidence="8" type="ORF">FPZ44_18875</name>
</gene>
<protein>
    <recommendedName>
        <fullName evidence="3">cysteine desulfurase</fullName>
        <ecNumber evidence="3">2.8.1.7</ecNumber>
    </recommendedName>
</protein>
<name>A0A559IQ95_9BACL</name>
<dbReference type="AlphaFoldDB" id="A0A559IQ95"/>
<organism evidence="8 9">
    <name type="scientific">Paenibacillus agilis</name>
    <dbReference type="NCBI Taxonomy" id="3020863"/>
    <lineage>
        <taxon>Bacteria</taxon>
        <taxon>Bacillati</taxon>
        <taxon>Bacillota</taxon>
        <taxon>Bacilli</taxon>
        <taxon>Bacillales</taxon>
        <taxon>Paenibacillaceae</taxon>
        <taxon>Paenibacillus</taxon>
    </lineage>
</organism>
<evidence type="ECO:0000256" key="1">
    <source>
        <dbReference type="ARBA" id="ARBA00001933"/>
    </source>
</evidence>
<proteinExistence type="inferred from homology"/>
<dbReference type="InterPro" id="IPR016454">
    <property type="entry name" value="Cysteine_dSase"/>
</dbReference>
<dbReference type="InterPro" id="IPR015424">
    <property type="entry name" value="PyrdxlP-dep_Trfase"/>
</dbReference>
<dbReference type="PANTHER" id="PTHR43586">
    <property type="entry name" value="CYSTEINE DESULFURASE"/>
    <property type="match status" value="1"/>
</dbReference>
<dbReference type="EC" id="2.8.1.7" evidence="3"/>
<feature type="domain" description="Aminotransferase class V" evidence="7">
    <location>
        <begin position="8"/>
        <end position="376"/>
    </location>
</feature>
<dbReference type="GO" id="GO:0008483">
    <property type="term" value="F:transaminase activity"/>
    <property type="evidence" value="ECO:0007669"/>
    <property type="project" value="UniProtKB-KW"/>
</dbReference>
<comment type="cofactor">
    <cofactor evidence="1">
        <name>pyridoxal 5'-phosphate</name>
        <dbReference type="ChEBI" id="CHEBI:597326"/>
    </cofactor>
</comment>
<keyword evidence="8" id="KW-0808">Transferase</keyword>
<evidence type="ECO:0000313" key="9">
    <source>
        <dbReference type="Proteomes" id="UP000318102"/>
    </source>
</evidence>
<sequence length="389" mass="42132">MSPQNSIVYLDHAATSWPKPKCVQEAMWKAMEEEGANPGRGGHVMAVQAGKRLMRARMAIAELFHIQNPLDIAFTLNTTMALNMAIMGVLNAGDHVIATSVEHNSVRRPLGWLKKDKGISVTYIDTDVHGNLDVKQVEAAITDKTKLLICNHSSNLLGSILPVKELGMLAKHHGLLFLVDAAQSAGVVPIDVQSMGIDMLAFPGHKGLLGPTGTGGLYIHPELDVKPLLYGGTGSHSEEVEQPETRPDRYEAGTPNTIGIAGLEAGIRFIMKQTVHKLYEHEWELTQQLMKGLMTIPGVRVLGPKLGEARTGIVAFQIHTLDSSELAFRLDREFGIAVRAGYHCTPLAHATAGTIGEGAVRASIGWNTIMEDIEKLVAAVKHCSESSRK</sequence>
<dbReference type="Gene3D" id="3.90.1150.10">
    <property type="entry name" value="Aspartate Aminotransferase, domain 1"/>
    <property type="match status" value="1"/>
</dbReference>
<reference evidence="8 9" key="1">
    <citation type="submission" date="2019-07" db="EMBL/GenBank/DDBJ databases">
        <authorList>
            <person name="Kim J."/>
        </authorList>
    </citation>
    <scope>NUCLEOTIDE SEQUENCE [LARGE SCALE GENOMIC DNA]</scope>
    <source>
        <strain evidence="8 9">N4</strain>
    </source>
</reference>
<evidence type="ECO:0000256" key="2">
    <source>
        <dbReference type="ARBA" id="ARBA00010447"/>
    </source>
</evidence>
<evidence type="ECO:0000256" key="5">
    <source>
        <dbReference type="ARBA" id="ARBA00050776"/>
    </source>
</evidence>
<dbReference type="PIRSF" id="PIRSF005572">
    <property type="entry name" value="NifS"/>
    <property type="match status" value="1"/>
</dbReference>
<evidence type="ECO:0000256" key="6">
    <source>
        <dbReference type="SAM" id="MobiDB-lite"/>
    </source>
</evidence>
<feature type="compositionally biased region" description="Basic and acidic residues" evidence="6">
    <location>
        <begin position="236"/>
        <end position="251"/>
    </location>
</feature>
<dbReference type="PANTHER" id="PTHR43586:SF4">
    <property type="entry name" value="ISOPENICILLIN N EPIMERASE"/>
    <property type="match status" value="1"/>
</dbReference>
<dbReference type="Proteomes" id="UP000318102">
    <property type="component" value="Unassembled WGS sequence"/>
</dbReference>
<dbReference type="OrthoDB" id="9804366at2"/>
<dbReference type="InterPro" id="IPR015422">
    <property type="entry name" value="PyrdxlP-dep_Trfase_small"/>
</dbReference>
<dbReference type="RefSeq" id="WP_144992655.1">
    <property type="nucleotide sequence ID" value="NZ_VNJK01000002.1"/>
</dbReference>
<dbReference type="InterPro" id="IPR015421">
    <property type="entry name" value="PyrdxlP-dep_Trfase_major"/>
</dbReference>
<keyword evidence="8" id="KW-0032">Aminotransferase</keyword>
<evidence type="ECO:0000256" key="3">
    <source>
        <dbReference type="ARBA" id="ARBA00012239"/>
    </source>
</evidence>
<comment type="caution">
    <text evidence="8">The sequence shown here is derived from an EMBL/GenBank/DDBJ whole genome shotgun (WGS) entry which is preliminary data.</text>
</comment>
<comment type="catalytic activity">
    <reaction evidence="5">
        <text>(sulfur carrier)-H + L-cysteine = (sulfur carrier)-SH + L-alanine</text>
        <dbReference type="Rhea" id="RHEA:43892"/>
        <dbReference type="Rhea" id="RHEA-COMP:14737"/>
        <dbReference type="Rhea" id="RHEA-COMP:14739"/>
        <dbReference type="ChEBI" id="CHEBI:29917"/>
        <dbReference type="ChEBI" id="CHEBI:35235"/>
        <dbReference type="ChEBI" id="CHEBI:57972"/>
        <dbReference type="ChEBI" id="CHEBI:64428"/>
        <dbReference type="EC" id="2.8.1.7"/>
    </reaction>
</comment>
<dbReference type="SUPFAM" id="SSF53383">
    <property type="entry name" value="PLP-dependent transferases"/>
    <property type="match status" value="1"/>
</dbReference>
<feature type="region of interest" description="Disordered" evidence="6">
    <location>
        <begin position="234"/>
        <end position="254"/>
    </location>
</feature>
<dbReference type="EMBL" id="VNJK01000002">
    <property type="protein sequence ID" value="TVX89811.1"/>
    <property type="molecule type" value="Genomic_DNA"/>
</dbReference>
<dbReference type="InterPro" id="IPR000192">
    <property type="entry name" value="Aminotrans_V_dom"/>
</dbReference>
<dbReference type="Gene3D" id="3.40.640.10">
    <property type="entry name" value="Type I PLP-dependent aspartate aminotransferase-like (Major domain)"/>
    <property type="match status" value="1"/>
</dbReference>
<evidence type="ECO:0000256" key="4">
    <source>
        <dbReference type="ARBA" id="ARBA00022898"/>
    </source>
</evidence>
<dbReference type="NCBIfam" id="TIGR01977">
    <property type="entry name" value="am_tr_V_EF2568"/>
    <property type="match status" value="1"/>
</dbReference>
<evidence type="ECO:0000313" key="8">
    <source>
        <dbReference type="EMBL" id="TVX89811.1"/>
    </source>
</evidence>
<dbReference type="Pfam" id="PF00266">
    <property type="entry name" value="Aminotran_5"/>
    <property type="match status" value="1"/>
</dbReference>
<evidence type="ECO:0000259" key="7">
    <source>
        <dbReference type="Pfam" id="PF00266"/>
    </source>
</evidence>
<keyword evidence="9" id="KW-1185">Reference proteome</keyword>
<accession>A0A559IQ95</accession>
<comment type="similarity">
    <text evidence="2">Belongs to the class-V pyridoxal-phosphate-dependent aminotransferase family. Csd subfamily.</text>
</comment>